<accession>A0A242A618</accession>
<proteinExistence type="predicted"/>
<dbReference type="STRING" id="1834191.A5886_001417"/>
<protein>
    <submittedName>
        <fullName evidence="1">Uncharacterized protein</fullName>
    </submittedName>
</protein>
<dbReference type="OrthoDB" id="2188071at2"/>
<dbReference type="EMBL" id="NGKU01000001">
    <property type="protein sequence ID" value="OTN76340.1"/>
    <property type="molecule type" value="Genomic_DNA"/>
</dbReference>
<comment type="caution">
    <text evidence="1">The sequence shown here is derived from an EMBL/GenBank/DDBJ whole genome shotgun (WGS) entry which is preliminary data.</text>
</comment>
<sequence>MKYDDLIDVLYETCSDYDQLMSGEKQADRDLLQKLLALNFDVRRNGIKGLGDTEVFIEDDVRLPFEDLISEMEQLSSRSRFSSISELLDRTREDLLENGIDGLIPSIDMKEKIRLAVEENLKVGYQN</sequence>
<organism evidence="1 2">
    <name type="scientific">Candidatus Enterococcus testudinis</name>
    <dbReference type="NCBI Taxonomy" id="1834191"/>
    <lineage>
        <taxon>Bacteria</taxon>
        <taxon>Bacillati</taxon>
        <taxon>Bacillota</taxon>
        <taxon>Bacilli</taxon>
        <taxon>Lactobacillales</taxon>
        <taxon>Enterococcaceae</taxon>
        <taxon>Enterococcus</taxon>
    </lineage>
</organism>
<gene>
    <name evidence="1" type="ORF">A5886_001417</name>
</gene>
<dbReference type="Proteomes" id="UP000195043">
    <property type="component" value="Unassembled WGS sequence"/>
</dbReference>
<evidence type="ECO:0000313" key="1">
    <source>
        <dbReference type="EMBL" id="OTN76340.1"/>
    </source>
</evidence>
<reference evidence="1 2" key="1">
    <citation type="submission" date="2017-05" db="EMBL/GenBank/DDBJ databases">
        <title>The Genome Sequence of Enterococcus sp. 8G7_MSG3316.</title>
        <authorList>
            <consortium name="The Broad Institute Genomics Platform"/>
            <consortium name="The Broad Institute Genomic Center for Infectious Diseases"/>
            <person name="Earl A."/>
            <person name="Manson A."/>
            <person name="Schwartman J."/>
            <person name="Gilmore M."/>
            <person name="Abouelleil A."/>
            <person name="Cao P."/>
            <person name="Chapman S."/>
            <person name="Cusick C."/>
            <person name="Shea T."/>
            <person name="Young S."/>
            <person name="Neafsey D."/>
            <person name="Nusbaum C."/>
            <person name="Birren B."/>
        </authorList>
    </citation>
    <scope>NUCLEOTIDE SEQUENCE [LARGE SCALE GENOMIC DNA]</scope>
    <source>
        <strain evidence="1 2">8G7_MSG3316</strain>
    </source>
</reference>
<name>A0A242A618_9ENTE</name>
<evidence type="ECO:0000313" key="2">
    <source>
        <dbReference type="Proteomes" id="UP000195043"/>
    </source>
</evidence>
<keyword evidence="2" id="KW-1185">Reference proteome</keyword>
<dbReference type="AlphaFoldDB" id="A0A242A618"/>
<dbReference type="RefSeq" id="WP_086274310.1">
    <property type="nucleotide sequence ID" value="NZ_NGKU01000001.1"/>
</dbReference>